<dbReference type="Proteomes" id="UP000276128">
    <property type="component" value="Unassembled WGS sequence"/>
</dbReference>
<sequence>LNVDFLGMTGKFHTHWGEFGGYKHPNALLCETAVCLANGARCSVGDQLHPHGQLDQATYTLIGQAYAQVELKEPWCRDTSNVADIGVLSLEAASSMDTGFHSNPSDLGVVRILQEGHYLYDFLDLTSDFTPYRVLILPDAVAITESLLTKLNAYFQQGGKVLATGRSGLSEEWDAFALDLGVRWAAVNPYQPAYFKPDFALQTQSPASFVLYAPSQVVELSGGQSWGHIENPYYNRDLFTYCSHQHFPTDQQAAAPGIVESEKGMYICWPIFEEYATVGSYIQREIVQFALSRLLPNPTLETNLPSQGIVTLQQQVSLNRSVVHLLYASPVRRGKGIEVIEDLPTMSNIQLTVQCRQKPASVYLAPQMTTLPFRFENGKVTCTIPEFICHQMVVLQN</sequence>
<dbReference type="EMBL" id="RXHU01000017">
    <property type="protein sequence ID" value="RTE10557.1"/>
    <property type="molecule type" value="Genomic_DNA"/>
</dbReference>
<dbReference type="InterPro" id="IPR013738">
    <property type="entry name" value="Beta_galactosidase_Trimer"/>
</dbReference>
<name>A0A430JHM2_9BACL</name>
<protein>
    <submittedName>
        <fullName evidence="2">Beta-galactosidase</fullName>
    </submittedName>
</protein>
<dbReference type="Gene3D" id="3.40.50.880">
    <property type="match status" value="1"/>
</dbReference>
<dbReference type="GO" id="GO:0005975">
    <property type="term" value="P:carbohydrate metabolic process"/>
    <property type="evidence" value="ECO:0007669"/>
    <property type="project" value="InterPro"/>
</dbReference>
<dbReference type="AlphaFoldDB" id="A0A430JHM2"/>
<dbReference type="Pfam" id="PF08532">
    <property type="entry name" value="Glyco_hydro_42M"/>
    <property type="match status" value="1"/>
</dbReference>
<organism evidence="2 3">
    <name type="scientific">Paenibacillus whitsoniae</name>
    <dbReference type="NCBI Taxonomy" id="2496558"/>
    <lineage>
        <taxon>Bacteria</taxon>
        <taxon>Bacillati</taxon>
        <taxon>Bacillota</taxon>
        <taxon>Bacilli</taxon>
        <taxon>Bacillales</taxon>
        <taxon>Paenibacillaceae</taxon>
        <taxon>Paenibacillus</taxon>
    </lineage>
</organism>
<keyword evidence="3" id="KW-1185">Reference proteome</keyword>
<dbReference type="RefSeq" id="WP_206438379.1">
    <property type="nucleotide sequence ID" value="NZ_RXHU01000017.1"/>
</dbReference>
<dbReference type="InterPro" id="IPR029062">
    <property type="entry name" value="Class_I_gatase-like"/>
</dbReference>
<evidence type="ECO:0000313" key="3">
    <source>
        <dbReference type="Proteomes" id="UP000276128"/>
    </source>
</evidence>
<dbReference type="CDD" id="cd03143">
    <property type="entry name" value="A4_beta-galactosidase_middle_domain"/>
    <property type="match status" value="1"/>
</dbReference>
<evidence type="ECO:0000313" key="2">
    <source>
        <dbReference type="EMBL" id="RTE10557.1"/>
    </source>
</evidence>
<gene>
    <name evidence="2" type="ORF">EJQ19_06830</name>
</gene>
<comment type="caution">
    <text evidence="2">The sequence shown here is derived from an EMBL/GenBank/DDBJ whole genome shotgun (WGS) entry which is preliminary data.</text>
</comment>
<feature type="non-terminal residue" evidence="2">
    <location>
        <position position="1"/>
    </location>
</feature>
<dbReference type="SUPFAM" id="SSF52317">
    <property type="entry name" value="Class I glutamine amidotransferase-like"/>
    <property type="match status" value="1"/>
</dbReference>
<feature type="domain" description="Beta-galactosidase trimerisation" evidence="1">
    <location>
        <begin position="120"/>
        <end position="176"/>
    </location>
</feature>
<accession>A0A430JHM2</accession>
<dbReference type="GO" id="GO:0004565">
    <property type="term" value="F:beta-galactosidase activity"/>
    <property type="evidence" value="ECO:0007669"/>
    <property type="project" value="InterPro"/>
</dbReference>
<reference evidence="2 3" key="1">
    <citation type="submission" date="2018-12" db="EMBL/GenBank/DDBJ databases">
        <title>Bacillus ochoae sp. nov., Paenibacillus whitsoniae sp. nov., Paenibacillus spiritus sp. nov. Isolated from the Mars Exploration Rover during spacecraft assembly.</title>
        <authorList>
            <person name="Seuylemezian A."/>
            <person name="Vaishampayan P."/>
        </authorList>
    </citation>
    <scope>NUCLEOTIDE SEQUENCE [LARGE SCALE GENOMIC DNA]</scope>
    <source>
        <strain evidence="2 3">MER 54</strain>
    </source>
</reference>
<proteinExistence type="predicted"/>
<evidence type="ECO:0000259" key="1">
    <source>
        <dbReference type="Pfam" id="PF08532"/>
    </source>
</evidence>